<feature type="binding site" evidence="11">
    <location>
        <position position="91"/>
    </location>
    <ligand>
        <name>substrate</name>
    </ligand>
</feature>
<keyword evidence="5 11" id="KW-0285">Flavoprotein</keyword>
<dbReference type="CDD" id="cd04738">
    <property type="entry name" value="DHOD_2_like"/>
    <property type="match status" value="1"/>
</dbReference>
<keyword evidence="8 11" id="KW-0560">Oxidoreductase</keyword>
<comment type="function">
    <text evidence="1 11">Catalyzes the conversion of dihydroorotate to orotate with quinone as electron acceptor.</text>
</comment>
<feature type="binding site" evidence="11">
    <location>
        <position position="233"/>
    </location>
    <ligand>
        <name>FMN</name>
        <dbReference type="ChEBI" id="CHEBI:58210"/>
    </ligand>
</feature>
<evidence type="ECO:0000313" key="13">
    <source>
        <dbReference type="EMBL" id="WCZ32525.1"/>
    </source>
</evidence>
<dbReference type="PANTHER" id="PTHR48109:SF4">
    <property type="entry name" value="DIHYDROOROTATE DEHYDROGENASE (QUINONE), MITOCHONDRIAL"/>
    <property type="match status" value="1"/>
</dbReference>
<comment type="subunit">
    <text evidence="11">Monomer.</text>
</comment>
<feature type="active site" description="Nucleophile" evidence="11">
    <location>
        <position position="200"/>
    </location>
</feature>
<dbReference type="Proteomes" id="UP001220064">
    <property type="component" value="Chromosome"/>
</dbReference>
<feature type="domain" description="Dihydroorotate dehydrogenase catalytic" evidence="12">
    <location>
        <begin position="70"/>
        <end position="358"/>
    </location>
</feature>
<feature type="binding site" evidence="11">
    <location>
        <position position="202"/>
    </location>
    <ligand>
        <name>substrate</name>
    </ligand>
</feature>
<feature type="binding site" evidence="11">
    <location>
        <begin position="87"/>
        <end position="91"/>
    </location>
    <ligand>
        <name>FMN</name>
        <dbReference type="ChEBI" id="CHEBI:58210"/>
    </ligand>
</feature>
<dbReference type="NCBIfam" id="TIGR01036">
    <property type="entry name" value="pyrD_sub2"/>
    <property type="match status" value="1"/>
</dbReference>
<evidence type="ECO:0000256" key="9">
    <source>
        <dbReference type="ARBA" id="ARBA00023136"/>
    </source>
</evidence>
<dbReference type="InterPro" id="IPR050074">
    <property type="entry name" value="DHO_dehydrogenase"/>
</dbReference>
<comment type="subcellular location">
    <subcellularLocation>
        <location evidence="11">Cell membrane</location>
        <topology evidence="11">Peripheral membrane protein</topology>
    </subcellularLocation>
    <subcellularLocation>
        <location evidence="2">Membrane</location>
    </subcellularLocation>
</comment>
<dbReference type="HAMAP" id="MF_00225">
    <property type="entry name" value="DHO_dh_type2"/>
    <property type="match status" value="1"/>
</dbReference>
<feature type="binding site" evidence="11">
    <location>
        <position position="111"/>
    </location>
    <ligand>
        <name>FMN</name>
        <dbReference type="ChEBI" id="CHEBI:58210"/>
    </ligand>
</feature>
<organism evidence="13 14">
    <name type="scientific">Corynebacterium massiliense DSM 45435</name>
    <dbReference type="NCBI Taxonomy" id="1121364"/>
    <lineage>
        <taxon>Bacteria</taxon>
        <taxon>Bacillati</taxon>
        <taxon>Actinomycetota</taxon>
        <taxon>Actinomycetes</taxon>
        <taxon>Mycobacteriales</taxon>
        <taxon>Corynebacteriaceae</taxon>
        <taxon>Corynebacterium</taxon>
    </lineage>
</organism>
<name>A0ABY7U744_9CORY</name>
<comment type="cofactor">
    <cofactor evidence="11">
        <name>FMN</name>
        <dbReference type="ChEBI" id="CHEBI:58210"/>
    </cofactor>
    <text evidence="11">Binds 1 FMN per subunit.</text>
</comment>
<dbReference type="EMBL" id="CP063189">
    <property type="protein sequence ID" value="WCZ32525.1"/>
    <property type="molecule type" value="Genomic_DNA"/>
</dbReference>
<dbReference type="GO" id="GO:0106430">
    <property type="term" value="F:dihydroorotate dehydrogenase (quinone) activity"/>
    <property type="evidence" value="ECO:0007669"/>
    <property type="project" value="UniProtKB-EC"/>
</dbReference>
<keyword evidence="7 11" id="KW-0665">Pyrimidine biosynthesis</keyword>
<evidence type="ECO:0000256" key="6">
    <source>
        <dbReference type="ARBA" id="ARBA00022643"/>
    </source>
</evidence>
<evidence type="ECO:0000256" key="5">
    <source>
        <dbReference type="ARBA" id="ARBA00022630"/>
    </source>
</evidence>
<comment type="pathway">
    <text evidence="3 11">Pyrimidine metabolism; UMP biosynthesis via de novo pathway; orotate from (S)-dihydroorotate (quinone route): step 1/1.</text>
</comment>
<evidence type="ECO:0000256" key="11">
    <source>
        <dbReference type="HAMAP-Rule" id="MF_00225"/>
    </source>
</evidence>
<dbReference type="PROSITE" id="PS00911">
    <property type="entry name" value="DHODEHASE_1"/>
    <property type="match status" value="1"/>
</dbReference>
<dbReference type="Gene3D" id="3.20.20.70">
    <property type="entry name" value="Aldolase class I"/>
    <property type="match status" value="1"/>
</dbReference>
<dbReference type="SUPFAM" id="SSF51395">
    <property type="entry name" value="FMN-linked oxidoreductases"/>
    <property type="match status" value="1"/>
</dbReference>
<proteinExistence type="inferred from homology"/>
<feature type="binding site" evidence="11">
    <location>
        <position position="164"/>
    </location>
    <ligand>
        <name>FMN</name>
        <dbReference type="ChEBI" id="CHEBI:58210"/>
    </ligand>
</feature>
<dbReference type="InterPro" id="IPR005720">
    <property type="entry name" value="Dihydroorotate_DH_cat"/>
</dbReference>
<dbReference type="InterPro" id="IPR013785">
    <property type="entry name" value="Aldolase_TIM"/>
</dbReference>
<reference evidence="13 14" key="1">
    <citation type="submission" date="2020-10" db="EMBL/GenBank/DDBJ databases">
        <title>Complete genome sequence of Corynebacterium massiliense DSM 45435, type strain of Corynebacterium massiliense.</title>
        <authorList>
            <person name="Busche T."/>
            <person name="Kalinowski J."/>
            <person name="Ruckert C."/>
        </authorList>
    </citation>
    <scope>NUCLEOTIDE SEQUENCE [LARGE SCALE GENOMIC DNA]</scope>
    <source>
        <strain evidence="13 14">DSM 45435</strain>
    </source>
</reference>
<protein>
    <recommendedName>
        <fullName evidence="11">Dihydroorotate dehydrogenase (quinone)</fullName>
        <ecNumber evidence="11">1.3.5.2</ecNumber>
    </recommendedName>
    <alternativeName>
        <fullName evidence="11">DHOdehase</fullName>
        <shortName evidence="11">DHOD</shortName>
        <shortName evidence="11">DHODase</shortName>
    </alternativeName>
    <alternativeName>
        <fullName evidence="11">Dihydroorotate oxidase</fullName>
    </alternativeName>
</protein>
<feature type="binding site" evidence="11">
    <location>
        <begin position="337"/>
        <end position="338"/>
    </location>
    <ligand>
        <name>FMN</name>
        <dbReference type="ChEBI" id="CHEBI:58210"/>
    </ligand>
</feature>
<feature type="binding site" evidence="11">
    <location>
        <position position="261"/>
    </location>
    <ligand>
        <name>FMN</name>
        <dbReference type="ChEBI" id="CHEBI:58210"/>
    </ligand>
</feature>
<evidence type="ECO:0000256" key="8">
    <source>
        <dbReference type="ARBA" id="ARBA00023002"/>
    </source>
</evidence>
<feature type="binding site" evidence="11">
    <location>
        <begin position="136"/>
        <end position="140"/>
    </location>
    <ligand>
        <name>substrate</name>
    </ligand>
</feature>
<evidence type="ECO:0000256" key="3">
    <source>
        <dbReference type="ARBA" id="ARBA00005161"/>
    </source>
</evidence>
<dbReference type="NCBIfam" id="NF003645">
    <property type="entry name" value="PRK05286.1-2"/>
    <property type="match status" value="1"/>
</dbReference>
<dbReference type="EC" id="1.3.5.2" evidence="11"/>
<feature type="binding site" evidence="11">
    <location>
        <begin position="262"/>
        <end position="263"/>
    </location>
    <ligand>
        <name>substrate</name>
    </ligand>
</feature>
<gene>
    <name evidence="11 13" type="primary">pyrD</name>
    <name evidence="13" type="ORF">CMASS_05415</name>
</gene>
<sequence>MTQHHVSADNPTSLPGRAFDAAYQLALKGMFTIDPERIHTWMTAALRGFSAATPLNRAVNRIVPVNDDSLAQTVFGVHFPRPLGLAAGFDKNAAAADAWGPVGFGYAELGTVTAYGQPGNPQPRLFRLPADKALLNRMGFNNHGAMAAAKNLRARHSDDVIGINIGKTKKTPLDEAVDDYRRSASLLGGLADYLVVNVSSPNTPGLRDLQAVESLRPIMQAVTESTDTPVLVKIAPDLSDPDIDAVADLAGEMGLSGIVATNTTISREGLTTPASRVAEMGAGGVSGAPLTERSTEVLRRLYERVGEDLVLIGAGGISTPQQAWERIAAGASLLQAYTAFIYGGPGWIHRVHRGIATQLKAHGLENISEAVGSGLEWKAVER</sequence>
<evidence type="ECO:0000256" key="10">
    <source>
        <dbReference type="ARBA" id="ARBA00048639"/>
    </source>
</evidence>
<dbReference type="InterPro" id="IPR001295">
    <property type="entry name" value="Dihydroorotate_DH_CS"/>
</dbReference>
<keyword evidence="6 11" id="KW-0288">FMN</keyword>
<dbReference type="NCBIfam" id="NF003652">
    <property type="entry name" value="PRK05286.2-5"/>
    <property type="match status" value="1"/>
</dbReference>
<evidence type="ECO:0000259" key="12">
    <source>
        <dbReference type="Pfam" id="PF01180"/>
    </source>
</evidence>
<keyword evidence="9 11" id="KW-0472">Membrane</keyword>
<evidence type="ECO:0000256" key="1">
    <source>
        <dbReference type="ARBA" id="ARBA00003125"/>
    </source>
</evidence>
<dbReference type="RefSeq" id="WP_022861998.1">
    <property type="nucleotide sequence ID" value="NZ_ATVG01000001.1"/>
</dbReference>
<comment type="similarity">
    <text evidence="4 11">Belongs to the dihydroorotate dehydrogenase family. Type 2 subfamily.</text>
</comment>
<dbReference type="InterPro" id="IPR005719">
    <property type="entry name" value="Dihydroorotate_DH_2"/>
</dbReference>
<feature type="binding site" evidence="11">
    <location>
        <position position="197"/>
    </location>
    <ligand>
        <name>FMN</name>
        <dbReference type="ChEBI" id="CHEBI:58210"/>
    </ligand>
</feature>
<feature type="binding site" evidence="11">
    <location>
        <position position="197"/>
    </location>
    <ligand>
        <name>substrate</name>
    </ligand>
</feature>
<dbReference type="PROSITE" id="PS00912">
    <property type="entry name" value="DHODEHASE_2"/>
    <property type="match status" value="1"/>
</dbReference>
<evidence type="ECO:0000313" key="14">
    <source>
        <dbReference type="Proteomes" id="UP001220064"/>
    </source>
</evidence>
<evidence type="ECO:0000256" key="2">
    <source>
        <dbReference type="ARBA" id="ARBA00004370"/>
    </source>
</evidence>
<keyword evidence="11" id="KW-1003">Cell membrane</keyword>
<dbReference type="PANTHER" id="PTHR48109">
    <property type="entry name" value="DIHYDROOROTATE DEHYDROGENASE (QUINONE), MITOCHONDRIAL-RELATED"/>
    <property type="match status" value="1"/>
</dbReference>
<evidence type="ECO:0000256" key="7">
    <source>
        <dbReference type="ARBA" id="ARBA00022975"/>
    </source>
</evidence>
<comment type="catalytic activity">
    <reaction evidence="10 11">
        <text>(S)-dihydroorotate + a quinone = orotate + a quinol</text>
        <dbReference type="Rhea" id="RHEA:30187"/>
        <dbReference type="ChEBI" id="CHEBI:24646"/>
        <dbReference type="ChEBI" id="CHEBI:30839"/>
        <dbReference type="ChEBI" id="CHEBI:30864"/>
        <dbReference type="ChEBI" id="CHEBI:132124"/>
        <dbReference type="EC" id="1.3.5.2"/>
    </reaction>
</comment>
<keyword evidence="14" id="KW-1185">Reference proteome</keyword>
<dbReference type="NCBIfam" id="NF003648">
    <property type="entry name" value="PRK05286.2-1"/>
    <property type="match status" value="1"/>
</dbReference>
<feature type="binding site" evidence="11">
    <location>
        <position position="287"/>
    </location>
    <ligand>
        <name>FMN</name>
        <dbReference type="ChEBI" id="CHEBI:58210"/>
    </ligand>
</feature>
<feature type="binding site" evidence="11">
    <location>
        <position position="316"/>
    </location>
    <ligand>
        <name>FMN</name>
        <dbReference type="ChEBI" id="CHEBI:58210"/>
    </ligand>
</feature>
<accession>A0ABY7U744</accession>
<dbReference type="Pfam" id="PF01180">
    <property type="entry name" value="DHO_dh"/>
    <property type="match status" value="1"/>
</dbReference>
<evidence type="ECO:0000256" key="4">
    <source>
        <dbReference type="ARBA" id="ARBA00005359"/>
    </source>
</evidence>